<sequence>MTPQDEALGPLRRKREDVSSISFESSQKSKRHAGLNVPKSLPSKTYPLAPQNPYLIKPNYQTPPPNHPNYQAPLPNYPNAPHSYQAPQYQNFQTPAPTRQNPPSYRQVHLPSRNNYNLSCHEYLKKPSRVFTPLVESRTQLFERLKADGLIRTIDPKNVNVNSRLYRPNLHCAYHSGGAGHTTEDCINLKHKIQDLIDQRIVTLQTGASNASGDSLWNRGGFTINMIDPKSQAPPRQNAPYHHQLPFPQHGGQYDPPRSRFEKKPARKFTPLIESRTKLFERLTAADFIHLVGPKPVDTSSKFYRADRRCAYHSNSVGHDTEDCINLKHKIQDLIDQRVVTLQTATPSVNSNPPLNYGKATINMIETEEEWCTTKAIVPAGPDNLERVIASSSMNEKLNFTSVTPHQAFALVSREGQNKKGINRVPPKSLPHFCQSFLVEEYANDDDFGEGIGDRCEEGDVAPKKMIETPSIRDAEPMEQVLNWTSTPLLIPRSS</sequence>
<keyword evidence="3" id="KW-1185">Reference proteome</keyword>
<protein>
    <submittedName>
        <fullName evidence="2">Gag-pro</fullName>
    </submittedName>
</protein>
<dbReference type="HOGENOM" id="CLU_051760_0_0_1"/>
<reference evidence="3" key="1">
    <citation type="journal article" date="2011" name="Nature">
        <title>Genome sequence and analysis of the tuber crop potato.</title>
        <authorList>
            <consortium name="The Potato Genome Sequencing Consortium"/>
        </authorList>
    </citation>
    <scope>NUCLEOTIDE SEQUENCE [LARGE SCALE GENOMIC DNA]</scope>
    <source>
        <strain evidence="3">cv. DM1-3 516 R44</strain>
    </source>
</reference>
<reference evidence="2" key="2">
    <citation type="submission" date="2015-06" db="UniProtKB">
        <authorList>
            <consortium name="EnsemblPlants"/>
        </authorList>
    </citation>
    <scope>IDENTIFICATION</scope>
    <source>
        <strain evidence="2">DM1-3 516 R44</strain>
    </source>
</reference>
<organism evidence="2 3">
    <name type="scientific">Solanum tuberosum</name>
    <name type="common">Potato</name>
    <dbReference type="NCBI Taxonomy" id="4113"/>
    <lineage>
        <taxon>Eukaryota</taxon>
        <taxon>Viridiplantae</taxon>
        <taxon>Streptophyta</taxon>
        <taxon>Embryophyta</taxon>
        <taxon>Tracheophyta</taxon>
        <taxon>Spermatophyta</taxon>
        <taxon>Magnoliopsida</taxon>
        <taxon>eudicotyledons</taxon>
        <taxon>Gunneridae</taxon>
        <taxon>Pentapetalae</taxon>
        <taxon>asterids</taxon>
        <taxon>lamiids</taxon>
        <taxon>Solanales</taxon>
        <taxon>Solanaceae</taxon>
        <taxon>Solanoideae</taxon>
        <taxon>Solaneae</taxon>
        <taxon>Solanum</taxon>
    </lineage>
</organism>
<dbReference type="Gramene" id="PGSC0003DMT400088864">
    <property type="protein sequence ID" value="PGSC0003DMT400088864"/>
    <property type="gene ID" value="PGSC0003DMG400038435"/>
</dbReference>
<feature type="region of interest" description="Disordered" evidence="1">
    <location>
        <begin position="228"/>
        <end position="265"/>
    </location>
</feature>
<evidence type="ECO:0000313" key="3">
    <source>
        <dbReference type="Proteomes" id="UP000011115"/>
    </source>
</evidence>
<accession>M1DGW6</accession>
<dbReference type="InParanoid" id="M1DGW6"/>
<dbReference type="PaxDb" id="4113-PGSC0003DMT400088864"/>
<dbReference type="EnsemblPlants" id="PGSC0003DMT400088864">
    <property type="protein sequence ID" value="PGSC0003DMT400088864"/>
    <property type="gene ID" value="PGSC0003DMG400038435"/>
</dbReference>
<dbReference type="PANTHER" id="PTHR32108:SF6">
    <property type="entry name" value="GAG-PRO"/>
    <property type="match status" value="1"/>
</dbReference>
<dbReference type="Proteomes" id="UP000011115">
    <property type="component" value="Unassembled WGS sequence"/>
</dbReference>
<dbReference type="PANTHER" id="PTHR32108">
    <property type="entry name" value="DNA-DIRECTED RNA POLYMERASE SUBUNIT ALPHA"/>
    <property type="match status" value="1"/>
</dbReference>
<evidence type="ECO:0000256" key="1">
    <source>
        <dbReference type="SAM" id="MobiDB-lite"/>
    </source>
</evidence>
<proteinExistence type="predicted"/>
<evidence type="ECO:0000313" key="2">
    <source>
        <dbReference type="EnsemblPlants" id="PGSC0003DMT400088864"/>
    </source>
</evidence>
<feature type="region of interest" description="Disordered" evidence="1">
    <location>
        <begin position="1"/>
        <end position="68"/>
    </location>
</feature>
<dbReference type="STRING" id="4113.M1DGW6"/>
<name>M1DGW6_SOLTU</name>
<dbReference type="AlphaFoldDB" id="M1DGW6"/>